<feature type="chain" id="PRO_5047161970" evidence="1">
    <location>
        <begin position="25"/>
        <end position="60"/>
    </location>
</feature>
<protein>
    <submittedName>
        <fullName evidence="2">Uncharacterized protein</fullName>
    </submittedName>
</protein>
<name>A0ABP7UVC3_9BACT</name>
<evidence type="ECO:0000313" key="3">
    <source>
        <dbReference type="Proteomes" id="UP001501469"/>
    </source>
</evidence>
<gene>
    <name evidence="2" type="ORF">GCM10022409_45900</name>
</gene>
<dbReference type="Proteomes" id="UP001501469">
    <property type="component" value="Unassembled WGS sequence"/>
</dbReference>
<organism evidence="2 3">
    <name type="scientific">Hymenobacter glaciei</name>
    <dbReference type="NCBI Taxonomy" id="877209"/>
    <lineage>
        <taxon>Bacteria</taxon>
        <taxon>Pseudomonadati</taxon>
        <taxon>Bacteroidota</taxon>
        <taxon>Cytophagia</taxon>
        <taxon>Cytophagales</taxon>
        <taxon>Hymenobacteraceae</taxon>
        <taxon>Hymenobacter</taxon>
    </lineage>
</organism>
<evidence type="ECO:0000256" key="1">
    <source>
        <dbReference type="SAM" id="SignalP"/>
    </source>
</evidence>
<feature type="signal peptide" evidence="1">
    <location>
        <begin position="1"/>
        <end position="24"/>
    </location>
</feature>
<proteinExistence type="predicted"/>
<dbReference type="RefSeq" id="WP_345059316.1">
    <property type="nucleotide sequence ID" value="NZ_BAABDK010000034.1"/>
</dbReference>
<evidence type="ECO:0000313" key="2">
    <source>
        <dbReference type="EMBL" id="GAA4053731.1"/>
    </source>
</evidence>
<keyword evidence="3" id="KW-1185">Reference proteome</keyword>
<reference evidence="3" key="1">
    <citation type="journal article" date="2019" name="Int. J. Syst. Evol. Microbiol.">
        <title>The Global Catalogue of Microorganisms (GCM) 10K type strain sequencing project: providing services to taxonomists for standard genome sequencing and annotation.</title>
        <authorList>
            <consortium name="The Broad Institute Genomics Platform"/>
            <consortium name="The Broad Institute Genome Sequencing Center for Infectious Disease"/>
            <person name="Wu L."/>
            <person name="Ma J."/>
        </authorList>
    </citation>
    <scope>NUCLEOTIDE SEQUENCE [LARGE SCALE GENOMIC DNA]</scope>
    <source>
        <strain evidence="3">JCM 17225</strain>
    </source>
</reference>
<comment type="caution">
    <text evidence="2">The sequence shown here is derived from an EMBL/GenBank/DDBJ whole genome shotgun (WGS) entry which is preliminary data.</text>
</comment>
<sequence>MFNLRYRWMLAGPLALLLSGCATMPSSLRTGYYSAATGLPLGPAAYVAEQPTGSPNVVSI</sequence>
<dbReference type="EMBL" id="BAABDK010000034">
    <property type="protein sequence ID" value="GAA4053731.1"/>
    <property type="molecule type" value="Genomic_DNA"/>
</dbReference>
<accession>A0ABP7UVC3</accession>
<dbReference type="PROSITE" id="PS51257">
    <property type="entry name" value="PROKAR_LIPOPROTEIN"/>
    <property type="match status" value="1"/>
</dbReference>
<keyword evidence="1" id="KW-0732">Signal</keyword>